<dbReference type="OrthoDB" id="4350222at2"/>
<reference evidence="3 4" key="1">
    <citation type="submission" date="2019-03" db="EMBL/GenBank/DDBJ databases">
        <title>Draft genome sequences of novel Actinobacteria.</title>
        <authorList>
            <person name="Sahin N."/>
            <person name="Ay H."/>
            <person name="Saygin H."/>
        </authorList>
    </citation>
    <scope>NUCLEOTIDE SEQUENCE [LARGE SCALE GENOMIC DNA]</scope>
    <source>
        <strain evidence="3 4">DSM 41900</strain>
    </source>
</reference>
<evidence type="ECO:0000313" key="3">
    <source>
        <dbReference type="EMBL" id="TDC69891.1"/>
    </source>
</evidence>
<keyword evidence="2" id="KW-1133">Transmembrane helix</keyword>
<feature type="transmembrane region" description="Helical" evidence="2">
    <location>
        <begin position="276"/>
        <end position="294"/>
    </location>
</feature>
<feature type="region of interest" description="Disordered" evidence="1">
    <location>
        <begin position="74"/>
        <end position="98"/>
    </location>
</feature>
<protein>
    <recommendedName>
        <fullName evidence="5">DUF2157 domain-containing protein</fullName>
    </recommendedName>
</protein>
<evidence type="ECO:0000256" key="2">
    <source>
        <dbReference type="SAM" id="Phobius"/>
    </source>
</evidence>
<evidence type="ECO:0000256" key="1">
    <source>
        <dbReference type="SAM" id="MobiDB-lite"/>
    </source>
</evidence>
<evidence type="ECO:0000313" key="4">
    <source>
        <dbReference type="Proteomes" id="UP000295345"/>
    </source>
</evidence>
<feature type="compositionally biased region" description="Low complexity" evidence="1">
    <location>
        <begin position="84"/>
        <end position="96"/>
    </location>
</feature>
<keyword evidence="2" id="KW-0812">Transmembrane</keyword>
<gene>
    <name evidence="3" type="ORF">E1283_25375</name>
</gene>
<name>A0A4R4SZL0_9ACTN</name>
<dbReference type="RefSeq" id="WP_132820472.1">
    <property type="nucleotide sequence ID" value="NZ_SMKI01000324.1"/>
</dbReference>
<keyword evidence="4" id="KW-1185">Reference proteome</keyword>
<dbReference type="AlphaFoldDB" id="A0A4R4SZL0"/>
<feature type="transmembrane region" description="Helical" evidence="2">
    <location>
        <begin position="197"/>
        <end position="223"/>
    </location>
</feature>
<feature type="transmembrane region" description="Helical" evidence="2">
    <location>
        <begin position="235"/>
        <end position="256"/>
    </location>
</feature>
<proteinExistence type="predicted"/>
<dbReference type="EMBL" id="SMKI01000324">
    <property type="protein sequence ID" value="TDC69891.1"/>
    <property type="molecule type" value="Genomic_DNA"/>
</dbReference>
<accession>A0A4R4SZL0</accession>
<evidence type="ECO:0008006" key="5">
    <source>
        <dbReference type="Google" id="ProtNLM"/>
    </source>
</evidence>
<dbReference type="Proteomes" id="UP000295345">
    <property type="component" value="Unassembled WGS sequence"/>
</dbReference>
<keyword evidence="2" id="KW-0472">Membrane</keyword>
<comment type="caution">
    <text evidence="3">The sequence shown here is derived from an EMBL/GenBank/DDBJ whole genome shotgun (WGS) entry which is preliminary data.</text>
</comment>
<organism evidence="3 4">
    <name type="scientific">Streptomyces hainanensis</name>
    <dbReference type="NCBI Taxonomy" id="402648"/>
    <lineage>
        <taxon>Bacteria</taxon>
        <taxon>Bacillati</taxon>
        <taxon>Actinomycetota</taxon>
        <taxon>Actinomycetes</taxon>
        <taxon>Kitasatosporales</taxon>
        <taxon>Streptomycetaceae</taxon>
        <taxon>Streptomyces</taxon>
    </lineage>
</organism>
<sequence>MGIESEQLVFDYLSRVGDLAHGTAMSAAERAALVGRLRDEIGRQRSAATGGGESRSSVKRILGRMGKPEDVVAAASGGGGGGTPAPAAVAAPEAPAAVPPPRVPAADPGPEPVFEAMPKAFWPDGDIGRFRGGIEIPEMLRPGLAGDDEPVPLTKPSDAAADEPPVVVAAPEARPSTGRRLARAALSGRRIGGPVELLGVILLVGGTVAGSIVVLALGWLTCYWSPRLSRREAQWATLGMPAAVASGYAVWLLGRAGGYWGELLAEGEAEDLLSDHWPWLLRAAALASAALLLLRARRHVPPPKADT</sequence>